<keyword evidence="8" id="KW-1185">Reference proteome</keyword>
<feature type="domain" description="Methylamine utilisation protein MauE" evidence="6">
    <location>
        <begin position="1"/>
        <end position="129"/>
    </location>
</feature>
<dbReference type="InterPro" id="IPR009908">
    <property type="entry name" value="Methylamine_util_MauE"/>
</dbReference>
<evidence type="ECO:0000256" key="1">
    <source>
        <dbReference type="ARBA" id="ARBA00004141"/>
    </source>
</evidence>
<sequence>MEYLRAAAAALLAVVFAASSVAKLRDFRGFARSVPVLVPMPARWVPPVSVAVVAAEGSIAALAVVPATATAAFVLAVGLLLAFTAAIAASLRRGRPAPCRCFGAADTPVGPRHLARNTALAILAVLGALAPEHLPPVAGAAVALAAGVVAAVLVIAMDDIAVVFARSS</sequence>
<evidence type="ECO:0000259" key="6">
    <source>
        <dbReference type="Pfam" id="PF07291"/>
    </source>
</evidence>
<keyword evidence="2 5" id="KW-0812">Transmembrane</keyword>
<dbReference type="RefSeq" id="WP_155543452.1">
    <property type="nucleotide sequence ID" value="NZ_CABVGP010000001.1"/>
</dbReference>
<feature type="transmembrane region" description="Helical" evidence="5">
    <location>
        <begin position="137"/>
        <end position="165"/>
    </location>
</feature>
<protein>
    <recommendedName>
        <fullName evidence="6">Methylamine utilisation protein MauE domain-containing protein</fullName>
    </recommendedName>
</protein>
<dbReference type="AlphaFoldDB" id="A0A6I8LTL6"/>
<dbReference type="UniPathway" id="UPA00895"/>
<dbReference type="GO" id="GO:0016020">
    <property type="term" value="C:membrane"/>
    <property type="evidence" value="ECO:0007669"/>
    <property type="project" value="UniProtKB-SubCell"/>
</dbReference>
<name>A0A6I8LTL6_9PSEU</name>
<dbReference type="EMBL" id="CABVGP010000001">
    <property type="protein sequence ID" value="VVJ18459.1"/>
    <property type="molecule type" value="Genomic_DNA"/>
</dbReference>
<reference evidence="7 8" key="1">
    <citation type="submission" date="2019-09" db="EMBL/GenBank/DDBJ databases">
        <authorList>
            <person name="Leyn A S."/>
        </authorList>
    </citation>
    <scope>NUCLEOTIDE SEQUENCE [LARGE SCALE GENOMIC DNA]</scope>
    <source>
        <strain evidence="7">AA231_1</strain>
    </source>
</reference>
<dbReference type="Proteomes" id="UP000399805">
    <property type="component" value="Unassembled WGS sequence"/>
</dbReference>
<evidence type="ECO:0000256" key="2">
    <source>
        <dbReference type="ARBA" id="ARBA00022692"/>
    </source>
</evidence>
<gene>
    <name evidence="7" type="ORF">AA23TX_03480</name>
</gene>
<comment type="subcellular location">
    <subcellularLocation>
        <location evidence="1">Membrane</location>
        <topology evidence="1">Multi-pass membrane protein</topology>
    </subcellularLocation>
</comment>
<dbReference type="Pfam" id="PF07291">
    <property type="entry name" value="MauE"/>
    <property type="match status" value="1"/>
</dbReference>
<dbReference type="GO" id="GO:0030416">
    <property type="term" value="P:methylamine metabolic process"/>
    <property type="evidence" value="ECO:0007669"/>
    <property type="project" value="InterPro"/>
</dbReference>
<feature type="transmembrane region" description="Helical" evidence="5">
    <location>
        <begin position="71"/>
        <end position="92"/>
    </location>
</feature>
<evidence type="ECO:0000313" key="8">
    <source>
        <dbReference type="Proteomes" id="UP000399805"/>
    </source>
</evidence>
<keyword evidence="4 5" id="KW-0472">Membrane</keyword>
<evidence type="ECO:0000256" key="5">
    <source>
        <dbReference type="SAM" id="Phobius"/>
    </source>
</evidence>
<feature type="transmembrane region" description="Helical" evidence="5">
    <location>
        <begin position="113"/>
        <end position="131"/>
    </location>
</feature>
<accession>A0A6I8LTL6</accession>
<organism evidence="7 8">
    <name type="scientific">Amycolatopsis camponoti</name>
    <dbReference type="NCBI Taxonomy" id="2606593"/>
    <lineage>
        <taxon>Bacteria</taxon>
        <taxon>Bacillati</taxon>
        <taxon>Actinomycetota</taxon>
        <taxon>Actinomycetes</taxon>
        <taxon>Pseudonocardiales</taxon>
        <taxon>Pseudonocardiaceae</taxon>
        <taxon>Amycolatopsis</taxon>
    </lineage>
</organism>
<keyword evidence="3 5" id="KW-1133">Transmembrane helix</keyword>
<evidence type="ECO:0000313" key="7">
    <source>
        <dbReference type="EMBL" id="VVJ18459.1"/>
    </source>
</evidence>
<proteinExistence type="predicted"/>
<evidence type="ECO:0000256" key="4">
    <source>
        <dbReference type="ARBA" id="ARBA00023136"/>
    </source>
</evidence>
<evidence type="ECO:0000256" key="3">
    <source>
        <dbReference type="ARBA" id="ARBA00022989"/>
    </source>
</evidence>